<dbReference type="OrthoDB" id="9790710at2"/>
<proteinExistence type="predicted"/>
<dbReference type="RefSeq" id="WP_055424519.1">
    <property type="nucleotide sequence ID" value="NZ_FCOR01000001.1"/>
</dbReference>
<evidence type="ECO:0000313" key="3">
    <source>
        <dbReference type="EMBL" id="CVK15286.1"/>
    </source>
</evidence>
<name>A0A0X3ALR4_9FLAO</name>
<dbReference type="STRING" id="1586267.GCA_001418685_00098"/>
<reference evidence="3 4" key="1">
    <citation type="submission" date="2016-01" db="EMBL/GenBank/DDBJ databases">
        <authorList>
            <person name="McClelland M."/>
            <person name="Jain A."/>
            <person name="Saraogi P."/>
            <person name="Mendelson R."/>
            <person name="Westerman R."/>
            <person name="SanMiguel P."/>
            <person name="Csonka L."/>
        </authorList>
    </citation>
    <scope>NUCLEOTIDE SEQUENCE [LARGE SCALE GENOMIC DNA]</scope>
    <source>
        <strain evidence="3 4">R-53146</strain>
    </source>
</reference>
<dbReference type="InterPro" id="IPR001296">
    <property type="entry name" value="Glyco_trans_1"/>
</dbReference>
<dbReference type="Pfam" id="PF00534">
    <property type="entry name" value="Glycos_transf_1"/>
    <property type="match status" value="1"/>
</dbReference>
<sequence length="381" mass="44783">MEIKNLTLIFSHLEKEHLGKDVFLVPYYLGKELSCEVNIVYQKTKTNKLFDNCSYYKGVKLHSLKNLFRIDKLQNISFLISSLIYIIYNGKKIDLLMTFHFRITSAILCLLYKLVNSKGKFYLKVDGGEDILDVRNNSSFIKNFIYDKLLKRGDYISVETHLAYKLWNENLNISEKIFLVENGFDEEQLSKLSIDVIPFIEKENTFITVGRLGTAQKNTLMFLKAIEKISNLKNWKFYFIGSIEENFKKEIELFYRNNPLLKNNVIFTGPISEKRDLWEFYNKAKVFVMTSRWEGYAIVFSEAYRFNNYIISTIVGGAEEVITRNNGFGKLIEQENDDELKSILENIINDKNYFIKYPNKDQSDHSWQRCLKLLVNNIKSN</sequence>
<dbReference type="GO" id="GO:0009103">
    <property type="term" value="P:lipopolysaccharide biosynthetic process"/>
    <property type="evidence" value="ECO:0007669"/>
    <property type="project" value="TreeGrafter"/>
</dbReference>
<keyword evidence="4" id="KW-1185">Reference proteome</keyword>
<organism evidence="3 4">
    <name type="scientific">Apibacter mensalis</name>
    <dbReference type="NCBI Taxonomy" id="1586267"/>
    <lineage>
        <taxon>Bacteria</taxon>
        <taxon>Pseudomonadati</taxon>
        <taxon>Bacteroidota</taxon>
        <taxon>Flavobacteriia</taxon>
        <taxon>Flavobacteriales</taxon>
        <taxon>Weeksellaceae</taxon>
        <taxon>Apibacter</taxon>
    </lineage>
</organism>
<gene>
    <name evidence="3" type="ORF">Ga0061079_10198</name>
</gene>
<accession>A0A0X3ALR4</accession>
<evidence type="ECO:0000259" key="2">
    <source>
        <dbReference type="Pfam" id="PF00534"/>
    </source>
</evidence>
<evidence type="ECO:0000256" key="1">
    <source>
        <dbReference type="ARBA" id="ARBA00022679"/>
    </source>
</evidence>
<dbReference type="Proteomes" id="UP000182761">
    <property type="component" value="Unassembled WGS sequence"/>
</dbReference>
<dbReference type="Gene3D" id="3.40.50.2000">
    <property type="entry name" value="Glycogen Phosphorylase B"/>
    <property type="match status" value="2"/>
</dbReference>
<dbReference type="PANTHER" id="PTHR46401:SF2">
    <property type="entry name" value="GLYCOSYLTRANSFERASE WBBK-RELATED"/>
    <property type="match status" value="1"/>
</dbReference>
<dbReference type="AlphaFoldDB" id="A0A0X3ALR4"/>
<dbReference type="GO" id="GO:0016757">
    <property type="term" value="F:glycosyltransferase activity"/>
    <property type="evidence" value="ECO:0007669"/>
    <property type="project" value="InterPro"/>
</dbReference>
<feature type="domain" description="Glycosyl transferase family 1" evidence="2">
    <location>
        <begin position="198"/>
        <end position="352"/>
    </location>
</feature>
<protein>
    <submittedName>
        <fullName evidence="3">Glycosyltransferase involved in cell wall bisynthesis</fullName>
    </submittedName>
</protein>
<keyword evidence="1 3" id="KW-0808">Transferase</keyword>
<evidence type="ECO:0000313" key="4">
    <source>
        <dbReference type="Proteomes" id="UP000182761"/>
    </source>
</evidence>
<dbReference type="SUPFAM" id="SSF53756">
    <property type="entry name" value="UDP-Glycosyltransferase/glycogen phosphorylase"/>
    <property type="match status" value="1"/>
</dbReference>
<dbReference type="PANTHER" id="PTHR46401">
    <property type="entry name" value="GLYCOSYLTRANSFERASE WBBK-RELATED"/>
    <property type="match status" value="1"/>
</dbReference>
<dbReference type="EMBL" id="FCOR01000001">
    <property type="protein sequence ID" value="CVK15286.1"/>
    <property type="molecule type" value="Genomic_DNA"/>
</dbReference>